<protein>
    <recommendedName>
        <fullName evidence="7">DUF2207 domain-containing protein</fullName>
    </recommendedName>
</protein>
<dbReference type="InterPro" id="IPR018702">
    <property type="entry name" value="DUF2207"/>
</dbReference>
<feature type="transmembrane region" description="Helical" evidence="1">
    <location>
        <begin position="512"/>
        <end position="532"/>
    </location>
</feature>
<dbReference type="Pfam" id="PF20990">
    <property type="entry name" value="DUF2207_C"/>
    <property type="match status" value="2"/>
</dbReference>
<dbReference type="Pfam" id="PF09972">
    <property type="entry name" value="DUF2207"/>
    <property type="match status" value="1"/>
</dbReference>
<dbReference type="AlphaFoldDB" id="A0A223ASR9"/>
<feature type="transmembrane region" description="Helical" evidence="1">
    <location>
        <begin position="483"/>
        <end position="506"/>
    </location>
</feature>
<evidence type="ECO:0000259" key="4">
    <source>
        <dbReference type="Pfam" id="PF20990"/>
    </source>
</evidence>
<feature type="domain" description="Predicted membrane protein YciQ-like C-terminal" evidence="4">
    <location>
        <begin position="290"/>
        <end position="462"/>
    </location>
</feature>
<reference evidence="6" key="1">
    <citation type="submission" date="2016-05" db="EMBL/GenBank/DDBJ databases">
        <authorList>
            <person name="Holder M.E."/>
            <person name="Ajami N.J."/>
            <person name="Petrosino J.F."/>
        </authorList>
    </citation>
    <scope>NUCLEOTIDE SEQUENCE [LARGE SCALE GENOMIC DNA]</scope>
    <source>
        <strain evidence="6">ATCC 700696</strain>
    </source>
</reference>
<accession>A0A223ASR9</accession>
<evidence type="ECO:0000313" key="5">
    <source>
        <dbReference type="EMBL" id="ASS38000.1"/>
    </source>
</evidence>
<keyword evidence="1" id="KW-1133">Transmembrane helix</keyword>
<feature type="transmembrane region" description="Helical" evidence="1">
    <location>
        <begin position="441"/>
        <end position="462"/>
    </location>
</feature>
<feature type="domain" description="Predicted membrane protein YciQ-like C-terminal" evidence="4">
    <location>
        <begin position="471"/>
        <end position="592"/>
    </location>
</feature>
<evidence type="ECO:0000259" key="3">
    <source>
        <dbReference type="Pfam" id="PF09972"/>
    </source>
</evidence>
<proteinExistence type="predicted"/>
<keyword evidence="2" id="KW-0732">Signal</keyword>
<feature type="signal peptide" evidence="2">
    <location>
        <begin position="1"/>
        <end position="32"/>
    </location>
</feature>
<evidence type="ECO:0000256" key="1">
    <source>
        <dbReference type="SAM" id="Phobius"/>
    </source>
</evidence>
<keyword evidence="1" id="KW-0472">Membrane</keyword>
<name>A0A223ASR9_9FIRM</name>
<evidence type="ECO:0008006" key="7">
    <source>
        <dbReference type="Google" id="ProtNLM"/>
    </source>
</evidence>
<feature type="domain" description="DUF2207" evidence="3">
    <location>
        <begin position="68"/>
        <end position="236"/>
    </location>
</feature>
<feature type="transmembrane region" description="Helical" evidence="1">
    <location>
        <begin position="414"/>
        <end position="435"/>
    </location>
</feature>
<gene>
    <name evidence="5" type="ORF">AXF17_05875</name>
</gene>
<dbReference type="RefSeq" id="WP_094234236.1">
    <property type="nucleotide sequence ID" value="NZ_CP016199.1"/>
</dbReference>
<feature type="transmembrane region" description="Helical" evidence="1">
    <location>
        <begin position="253"/>
        <end position="272"/>
    </location>
</feature>
<feature type="chain" id="PRO_5013324832" description="DUF2207 domain-containing protein" evidence="2">
    <location>
        <begin position="33"/>
        <end position="664"/>
    </location>
</feature>
<evidence type="ECO:0000313" key="6">
    <source>
        <dbReference type="Proteomes" id="UP000214689"/>
    </source>
</evidence>
<sequence>MRDVIQRRKLHICLVAILTLLVTALTVSPVFADDEEIDDSIKGIFEQYENSGAAKNEYVFDGATTRYFNVEIKVNKDYSYEITETIDVLFKSGKLKHGITRNIPLAGNYRIKDISVEGDNYDISKDKGNLNIKIGDPYRYVTGEKVYKIKYKIENYLQSNVENHLYVDIIPTNWQMKIMSSNATVKLPEDFPYTGMKNYTGKYGSTEQYGTWEYDKNSNTLNYNATMIPSNYGVTLLANTPKNYWVGAHSKGWSNPINVLILSLCIIFILLLRLKNSNKSKDIVSPVTFNPPDEITPAEIGYLVDEVVDREDVVSLYLYLASKGYIKIEEGEDKNDTTITSMKVPENEPAYVNDFYKALFESLDNKSIGRKFNIEDAGKEIGKSYNKIRANIERRFEGEKAVYSEKSERLEKSAVKIGCIGFFATSLLSAYRSSIVLDFDVLSIIGILLFSIPVMAVWAFLFKYLRKKIIYSKSKNVAKGTAGIVLSGIIYLAFLIGFNVLIYFTGNNDTPIYIYPAIMIYALILPFLIIGIRKRSDYNRKIYGEILGFRNFIETAEVDKINELVEENPSYFYDILPYAYVFKLTDKWVKKFENIKMPEHSSYTSHKTDAFDYMWVNMMMNSIENSTYSGISAASPDIGGGGFSSSGGGGFSGGGAGGGGGGAW</sequence>
<dbReference type="Proteomes" id="UP000214689">
    <property type="component" value="Chromosome"/>
</dbReference>
<dbReference type="OrthoDB" id="9767603at2"/>
<keyword evidence="6" id="KW-1185">Reference proteome</keyword>
<keyword evidence="1" id="KW-0812">Transmembrane</keyword>
<evidence type="ECO:0000256" key="2">
    <source>
        <dbReference type="SAM" id="SignalP"/>
    </source>
</evidence>
<dbReference type="EMBL" id="CP016199">
    <property type="protein sequence ID" value="ASS38000.1"/>
    <property type="molecule type" value="Genomic_DNA"/>
</dbReference>
<organism evidence="5 6">
    <name type="scientific">Mogibacterium pumilum</name>
    <dbReference type="NCBI Taxonomy" id="86332"/>
    <lineage>
        <taxon>Bacteria</taxon>
        <taxon>Bacillati</taxon>
        <taxon>Bacillota</taxon>
        <taxon>Clostridia</taxon>
        <taxon>Peptostreptococcales</taxon>
        <taxon>Anaerovoracaceae</taxon>
        <taxon>Mogibacterium</taxon>
    </lineage>
</organism>
<dbReference type="InterPro" id="IPR048389">
    <property type="entry name" value="YciQ-like_C"/>
</dbReference>